<keyword evidence="5" id="KW-0560">Oxidoreductase</keyword>
<reference evidence="7 8" key="1">
    <citation type="submission" date="2020-08" db="EMBL/GenBank/DDBJ databases">
        <title>Genomic Encyclopedia of Type Strains, Phase IV (KMG-IV): sequencing the most valuable type-strain genomes for metagenomic binning, comparative biology and taxonomic classification.</title>
        <authorList>
            <person name="Goeker M."/>
        </authorList>
    </citation>
    <scope>NUCLEOTIDE SEQUENCE [LARGE SCALE GENOMIC DNA]</scope>
    <source>
        <strain evidence="7 8">DSM 24696</strain>
    </source>
</reference>
<evidence type="ECO:0000259" key="6">
    <source>
        <dbReference type="Pfam" id="PF00724"/>
    </source>
</evidence>
<dbReference type="InterPro" id="IPR013785">
    <property type="entry name" value="Aldolase_TIM"/>
</dbReference>
<gene>
    <name evidence="7" type="ORF">HNQ41_002798</name>
</gene>
<dbReference type="AlphaFoldDB" id="A0A840QTG7"/>
<evidence type="ECO:0000256" key="4">
    <source>
        <dbReference type="ARBA" id="ARBA00022857"/>
    </source>
</evidence>
<dbReference type="EMBL" id="JACHHB010000014">
    <property type="protein sequence ID" value="MBB5174581.1"/>
    <property type="molecule type" value="Genomic_DNA"/>
</dbReference>
<dbReference type="Pfam" id="PF00724">
    <property type="entry name" value="Oxidored_FMN"/>
    <property type="match status" value="1"/>
</dbReference>
<proteinExistence type="predicted"/>
<dbReference type="Proteomes" id="UP000551878">
    <property type="component" value="Unassembled WGS sequence"/>
</dbReference>
<keyword evidence="8" id="KW-1185">Reference proteome</keyword>
<dbReference type="PANTHER" id="PTHR43303:SF4">
    <property type="entry name" value="NADPH DEHYDROGENASE C23G7.10C-RELATED"/>
    <property type="match status" value="1"/>
</dbReference>
<evidence type="ECO:0000313" key="7">
    <source>
        <dbReference type="EMBL" id="MBB5174581.1"/>
    </source>
</evidence>
<comment type="cofactor">
    <cofactor evidence="1">
        <name>FMN</name>
        <dbReference type="ChEBI" id="CHEBI:58210"/>
    </cofactor>
</comment>
<dbReference type="SUPFAM" id="SSF51395">
    <property type="entry name" value="FMN-linked oxidoreductases"/>
    <property type="match status" value="1"/>
</dbReference>
<dbReference type="InterPro" id="IPR044152">
    <property type="entry name" value="YqjM-like"/>
</dbReference>
<name>A0A840QTG7_9BACI</name>
<dbReference type="RefSeq" id="WP_184664991.1">
    <property type="nucleotide sequence ID" value="NZ_JACHHB010000014.1"/>
</dbReference>
<dbReference type="InterPro" id="IPR001155">
    <property type="entry name" value="OxRdtase_FMN_N"/>
</dbReference>
<accession>A0A840QTG7</accession>
<keyword evidence="4" id="KW-0521">NADP</keyword>
<dbReference type="GO" id="GO:0003959">
    <property type="term" value="F:NADPH dehydrogenase activity"/>
    <property type="evidence" value="ECO:0007669"/>
    <property type="project" value="InterPro"/>
</dbReference>
<comment type="caution">
    <text evidence="7">The sequence shown here is derived from an EMBL/GenBank/DDBJ whole genome shotgun (WGS) entry which is preliminary data.</text>
</comment>
<sequence length="337" mass="37641">MTNLFSPIQLKGVDIPNRIMLSPMCQYQVKNNDGMPNDWHYIHLTSRAIGGVGLICLEMTNIEARGRITENCLGLWEESQLESYKKIIDACKSYGSKVAVQIAHAGRKSKIASGDVVAPSEMPFSDDSPSPRSLETQEIKDIVRQFGKSTELAVKAGFDMIELHGAHGYLLHQFISPSCNKREDEYSEYDRFPLEVIKEVRNNMPDDMPLILRISAIEYGDGAYDFHHIKQMIPAFIEAGVDAFDVSTGGNSPQRPPEIFAGFQVKYAEAIKQEFDIPVISVGSLEDAEVAQQVIEQEQADMVAIGRGLLRYPYWPKEAAEKLGLTFNLPGVYDIGY</sequence>
<evidence type="ECO:0000256" key="2">
    <source>
        <dbReference type="ARBA" id="ARBA00022630"/>
    </source>
</evidence>
<evidence type="ECO:0000313" key="8">
    <source>
        <dbReference type="Proteomes" id="UP000551878"/>
    </source>
</evidence>
<dbReference type="CDD" id="cd02932">
    <property type="entry name" value="OYE_YqiM_FMN"/>
    <property type="match status" value="1"/>
</dbReference>
<organism evidence="7 8">
    <name type="scientific">Texcoconibacillus texcoconensis</name>
    <dbReference type="NCBI Taxonomy" id="1095777"/>
    <lineage>
        <taxon>Bacteria</taxon>
        <taxon>Bacillati</taxon>
        <taxon>Bacillota</taxon>
        <taxon>Bacilli</taxon>
        <taxon>Bacillales</taxon>
        <taxon>Bacillaceae</taxon>
        <taxon>Texcoconibacillus</taxon>
    </lineage>
</organism>
<keyword evidence="3" id="KW-0288">FMN</keyword>
<evidence type="ECO:0000256" key="1">
    <source>
        <dbReference type="ARBA" id="ARBA00001917"/>
    </source>
</evidence>
<feature type="domain" description="NADH:flavin oxidoreductase/NADH oxidase N-terminal" evidence="6">
    <location>
        <begin position="3"/>
        <end position="323"/>
    </location>
</feature>
<dbReference type="PANTHER" id="PTHR43303">
    <property type="entry name" value="NADPH DEHYDROGENASE C23G7.10C-RELATED"/>
    <property type="match status" value="1"/>
</dbReference>
<evidence type="ECO:0000256" key="5">
    <source>
        <dbReference type="ARBA" id="ARBA00023002"/>
    </source>
</evidence>
<dbReference type="GO" id="GO:0010181">
    <property type="term" value="F:FMN binding"/>
    <property type="evidence" value="ECO:0007669"/>
    <property type="project" value="InterPro"/>
</dbReference>
<keyword evidence="2" id="KW-0285">Flavoprotein</keyword>
<protein>
    <submittedName>
        <fullName evidence="7">2,4-dienoyl-CoA reductase-like NADH-dependent reductase (Old Yellow Enzyme family)</fullName>
    </submittedName>
</protein>
<dbReference type="Gene3D" id="3.20.20.70">
    <property type="entry name" value="Aldolase class I"/>
    <property type="match status" value="1"/>
</dbReference>
<evidence type="ECO:0000256" key="3">
    <source>
        <dbReference type="ARBA" id="ARBA00022643"/>
    </source>
</evidence>
<dbReference type="GO" id="GO:0050661">
    <property type="term" value="F:NADP binding"/>
    <property type="evidence" value="ECO:0007669"/>
    <property type="project" value="InterPro"/>
</dbReference>